<reference evidence="1 2" key="1">
    <citation type="submission" date="2017-05" db="EMBL/GenBank/DDBJ databases">
        <title>Genomic insights into alkan degradation activity of Oleiphilus messinensis.</title>
        <authorList>
            <person name="Kozyavkin S.A."/>
            <person name="Slesarev A.I."/>
            <person name="Golyshin P.N."/>
            <person name="Korzhenkov A."/>
            <person name="Golyshina O.N."/>
            <person name="Toshchakov S.V."/>
        </authorList>
    </citation>
    <scope>NUCLEOTIDE SEQUENCE [LARGE SCALE GENOMIC DNA]</scope>
    <source>
        <strain evidence="1 2">ME102</strain>
    </source>
</reference>
<sequence length="71" mass="8682">MLRVLQRRLKWYWPWRMELKRHGFLLLNLPRVLVFHIPLKGVSVLETLVYHPENPRVSSILTVKKHMFFCI</sequence>
<keyword evidence="2" id="KW-1185">Reference proteome</keyword>
<dbReference type="KEGG" id="ome:OLMES_4401"/>
<evidence type="ECO:0000313" key="2">
    <source>
        <dbReference type="Proteomes" id="UP000196027"/>
    </source>
</evidence>
<evidence type="ECO:0000313" key="1">
    <source>
        <dbReference type="EMBL" id="ARU58397.1"/>
    </source>
</evidence>
<dbReference type="Proteomes" id="UP000196027">
    <property type="component" value="Chromosome"/>
</dbReference>
<name>A0A1Y0ICZ9_9GAMM</name>
<organism evidence="1 2">
    <name type="scientific">Oleiphilus messinensis</name>
    <dbReference type="NCBI Taxonomy" id="141451"/>
    <lineage>
        <taxon>Bacteria</taxon>
        <taxon>Pseudomonadati</taxon>
        <taxon>Pseudomonadota</taxon>
        <taxon>Gammaproteobacteria</taxon>
        <taxon>Oceanospirillales</taxon>
        <taxon>Oleiphilaceae</taxon>
        <taxon>Oleiphilus</taxon>
    </lineage>
</organism>
<protein>
    <submittedName>
        <fullName evidence="1">Uncharacterized protein</fullName>
    </submittedName>
</protein>
<accession>A0A1Y0ICZ9</accession>
<proteinExistence type="predicted"/>
<gene>
    <name evidence="1" type="ORF">OLMES_4401</name>
</gene>
<dbReference type="EMBL" id="CP021425">
    <property type="protein sequence ID" value="ARU58397.1"/>
    <property type="molecule type" value="Genomic_DNA"/>
</dbReference>
<dbReference type="AlphaFoldDB" id="A0A1Y0ICZ9"/>